<organism evidence="11 12">
    <name type="scientific">Alloyangia pacifica</name>
    <dbReference type="NCBI Taxonomy" id="311180"/>
    <lineage>
        <taxon>Bacteria</taxon>
        <taxon>Pseudomonadati</taxon>
        <taxon>Pseudomonadota</taxon>
        <taxon>Alphaproteobacteria</taxon>
        <taxon>Rhodobacterales</taxon>
        <taxon>Roseobacteraceae</taxon>
        <taxon>Alloyangia</taxon>
    </lineage>
</organism>
<evidence type="ECO:0000256" key="4">
    <source>
        <dbReference type="ARBA" id="ARBA00022597"/>
    </source>
</evidence>
<dbReference type="FunFam" id="3.40.50.300:FF:000127">
    <property type="entry name" value="Ribose import ATP-binding protein RbsA"/>
    <property type="match status" value="1"/>
</dbReference>
<keyword evidence="9" id="KW-0472">Membrane</keyword>
<dbReference type="SUPFAM" id="SSF52540">
    <property type="entry name" value="P-loop containing nucleoside triphosphate hydrolases"/>
    <property type="match status" value="2"/>
</dbReference>
<dbReference type="PANTHER" id="PTHR43790:SF4">
    <property type="entry name" value="GUANOSINE IMPORT ATP-BINDING PROTEIN NUPO"/>
    <property type="match status" value="1"/>
</dbReference>
<evidence type="ECO:0000256" key="7">
    <source>
        <dbReference type="ARBA" id="ARBA00022840"/>
    </source>
</evidence>
<keyword evidence="4" id="KW-0762">Sugar transport</keyword>
<dbReference type="GO" id="GO:0005886">
    <property type="term" value="C:plasma membrane"/>
    <property type="evidence" value="ECO:0007669"/>
    <property type="project" value="UniProtKB-SubCell"/>
</dbReference>
<evidence type="ECO:0000256" key="9">
    <source>
        <dbReference type="ARBA" id="ARBA00023136"/>
    </source>
</evidence>
<reference evidence="12" key="1">
    <citation type="submission" date="2016-10" db="EMBL/GenBank/DDBJ databases">
        <authorList>
            <person name="Varghese N."/>
            <person name="Submissions S."/>
        </authorList>
    </citation>
    <scope>NUCLEOTIDE SEQUENCE [LARGE SCALE GENOMIC DNA]</scope>
    <source>
        <strain evidence="12">DSM 26894</strain>
    </source>
</reference>
<evidence type="ECO:0000256" key="3">
    <source>
        <dbReference type="ARBA" id="ARBA00022475"/>
    </source>
</evidence>
<keyword evidence="5" id="KW-0677">Repeat</keyword>
<dbReference type="CDD" id="cd03215">
    <property type="entry name" value="ABC_Carb_Monos_II"/>
    <property type="match status" value="1"/>
</dbReference>
<dbReference type="CDD" id="cd03216">
    <property type="entry name" value="ABC_Carb_Monos_I"/>
    <property type="match status" value="1"/>
</dbReference>
<dbReference type="STRING" id="311180.SAMN04488050_103403"/>
<dbReference type="Gene3D" id="3.40.50.300">
    <property type="entry name" value="P-loop containing nucleotide triphosphate hydrolases"/>
    <property type="match status" value="2"/>
</dbReference>
<evidence type="ECO:0000256" key="6">
    <source>
        <dbReference type="ARBA" id="ARBA00022741"/>
    </source>
</evidence>
<dbReference type="OrthoDB" id="9805029at2"/>
<dbReference type="InterPro" id="IPR003593">
    <property type="entry name" value="AAA+_ATPase"/>
</dbReference>
<evidence type="ECO:0000256" key="8">
    <source>
        <dbReference type="ARBA" id="ARBA00022967"/>
    </source>
</evidence>
<feature type="domain" description="ABC transporter" evidence="10">
    <location>
        <begin position="252"/>
        <end position="497"/>
    </location>
</feature>
<dbReference type="AlphaFoldDB" id="A0A1I6RTN6"/>
<dbReference type="PROSITE" id="PS00211">
    <property type="entry name" value="ABC_TRANSPORTER_1"/>
    <property type="match status" value="2"/>
</dbReference>
<dbReference type="InterPro" id="IPR003439">
    <property type="entry name" value="ABC_transporter-like_ATP-bd"/>
</dbReference>
<feature type="domain" description="ABC transporter" evidence="10">
    <location>
        <begin position="5"/>
        <end position="236"/>
    </location>
</feature>
<name>A0A1I6RTN6_9RHOB</name>
<protein>
    <submittedName>
        <fullName evidence="11">Nucleoside ABC transporter ATP-binding protein</fullName>
    </submittedName>
</protein>
<proteinExistence type="predicted"/>
<dbReference type="RefSeq" id="WP_092423201.1">
    <property type="nucleotide sequence ID" value="NZ_FNCL01000003.1"/>
</dbReference>
<evidence type="ECO:0000256" key="1">
    <source>
        <dbReference type="ARBA" id="ARBA00004202"/>
    </source>
</evidence>
<dbReference type="PANTHER" id="PTHR43790">
    <property type="entry name" value="CARBOHYDRATE TRANSPORT ATP-BINDING PROTEIN MG119-RELATED"/>
    <property type="match status" value="1"/>
</dbReference>
<dbReference type="InterPro" id="IPR050107">
    <property type="entry name" value="ABC_carbohydrate_import_ATPase"/>
</dbReference>
<keyword evidence="2" id="KW-0813">Transport</keyword>
<keyword evidence="7 11" id="KW-0067">ATP-binding</keyword>
<dbReference type="GO" id="GO:0016887">
    <property type="term" value="F:ATP hydrolysis activity"/>
    <property type="evidence" value="ECO:0007669"/>
    <property type="project" value="InterPro"/>
</dbReference>
<dbReference type="EMBL" id="FOZW01000003">
    <property type="protein sequence ID" value="SFS68075.1"/>
    <property type="molecule type" value="Genomic_DNA"/>
</dbReference>
<dbReference type="InterPro" id="IPR027417">
    <property type="entry name" value="P-loop_NTPase"/>
</dbReference>
<gene>
    <name evidence="11" type="ORF">SAMN04488050_103403</name>
</gene>
<evidence type="ECO:0000256" key="5">
    <source>
        <dbReference type="ARBA" id="ARBA00022737"/>
    </source>
</evidence>
<dbReference type="PROSITE" id="PS50893">
    <property type="entry name" value="ABC_TRANSPORTER_2"/>
    <property type="match status" value="2"/>
</dbReference>
<dbReference type="InterPro" id="IPR017871">
    <property type="entry name" value="ABC_transporter-like_CS"/>
</dbReference>
<keyword evidence="6" id="KW-0547">Nucleotide-binding</keyword>
<sequence length="506" mass="53871">MDTLLSIRGLTKAYPGVVANDDVSFDIGKGEIHALLGENGAGKSTLVKMIFGLVKPDAGEMVLDGAAYAPGKPSDARRSGVAMVFQHFSLFEALDVAENVALGMENPPKPRDLARQIREVSETYGLPLDPTRTVGTLSAGERQRVEIIRCLLQNPRLLIMDEPTSVLTPQEVEILFQTLNKLRSEGTSILYISHKLEEIRTLCDEATILRLGKNVGTCTPREVTARQMAELMVGSSFSTPEARAGEKGEVLLRTDTLSLPAPGAFGTPLREVSLEVRAGEVLGIGGVAGNGQDELLMALSGERLAPAGTIFFKGQDVSRIGPIGRRDAGLLSGPEERLGHAAAPNMSLTENAVLTAARREGLVQGGFIDWGKSKSFAEKVIERFDVRTPGPGTAARALSGGNLQKFVVGREILQSPDVFIVNQPTWGVDAAAAAAIRQALLDLAAKGAAIIVISQDLDELMEISDRFAALNEGRLSPARAVAELDIEKIGLMMGGAHDMEVAHVDG</sequence>
<evidence type="ECO:0000313" key="12">
    <source>
        <dbReference type="Proteomes" id="UP000199392"/>
    </source>
</evidence>
<keyword evidence="12" id="KW-1185">Reference proteome</keyword>
<evidence type="ECO:0000256" key="2">
    <source>
        <dbReference type="ARBA" id="ARBA00022448"/>
    </source>
</evidence>
<keyword evidence="3" id="KW-1003">Cell membrane</keyword>
<comment type="subcellular location">
    <subcellularLocation>
        <location evidence="1">Cell membrane</location>
        <topology evidence="1">Peripheral membrane protein</topology>
    </subcellularLocation>
</comment>
<evidence type="ECO:0000259" key="10">
    <source>
        <dbReference type="PROSITE" id="PS50893"/>
    </source>
</evidence>
<dbReference type="Pfam" id="PF00005">
    <property type="entry name" value="ABC_tran"/>
    <property type="match status" value="2"/>
</dbReference>
<dbReference type="SMART" id="SM00382">
    <property type="entry name" value="AAA"/>
    <property type="match status" value="1"/>
</dbReference>
<keyword evidence="8" id="KW-1278">Translocase</keyword>
<accession>A0A1I6RTN6</accession>
<dbReference type="GO" id="GO:0005524">
    <property type="term" value="F:ATP binding"/>
    <property type="evidence" value="ECO:0007669"/>
    <property type="project" value="UniProtKB-KW"/>
</dbReference>
<dbReference type="Proteomes" id="UP000199392">
    <property type="component" value="Unassembled WGS sequence"/>
</dbReference>
<evidence type="ECO:0000313" key="11">
    <source>
        <dbReference type="EMBL" id="SFS68075.1"/>
    </source>
</evidence>